<dbReference type="Proteomes" id="UP000253647">
    <property type="component" value="Unassembled WGS sequence"/>
</dbReference>
<protein>
    <submittedName>
        <fullName evidence="1">Uncharacterized protein</fullName>
    </submittedName>
</protein>
<accession>A0A368XA78</accession>
<sequence>MPKRIPEPTIKVSTPEYEISDNTAMIKAQRLMKELKAYGTAKNFAQKCAEVGFHEGLSPTRRWRAILKMPQLREDLFGAWYDRKGQLMLKPDPKKTATVQLWFLASNTPPIGATDDSWTALFLTMIALQRREFLNPQTANHQPGTVINLVKVTLHALQRMIQRGFVLTEKGEISFIQLLECLTQVWAIADDRYREEGTLPAEYKIDYQGAIFVVKASEDYWGKIAMTLVTMYPGKA</sequence>
<organism evidence="1 2">
    <name type="scientific">Marinobacter nauticus</name>
    <name type="common">Marinobacter hydrocarbonoclasticus</name>
    <name type="synonym">Marinobacter aquaeolei</name>
    <dbReference type="NCBI Taxonomy" id="2743"/>
    <lineage>
        <taxon>Bacteria</taxon>
        <taxon>Pseudomonadati</taxon>
        <taxon>Pseudomonadota</taxon>
        <taxon>Gammaproteobacteria</taxon>
        <taxon>Pseudomonadales</taxon>
        <taxon>Marinobacteraceae</taxon>
        <taxon>Marinobacter</taxon>
    </lineage>
</organism>
<comment type="caution">
    <text evidence="1">The sequence shown here is derived from an EMBL/GenBank/DDBJ whole genome shotgun (WGS) entry which is preliminary data.</text>
</comment>
<reference evidence="1 2" key="1">
    <citation type="submission" date="2018-07" db="EMBL/GenBank/DDBJ databases">
        <title>Freshwater and sediment microbial communities from various areas in North America, analyzing microbe dynamics in response to fracking.</title>
        <authorList>
            <person name="Lamendella R."/>
        </authorList>
    </citation>
    <scope>NUCLEOTIDE SEQUENCE [LARGE SCALE GENOMIC DNA]</scope>
    <source>
        <strain evidence="1 2">105B</strain>
    </source>
</reference>
<evidence type="ECO:0000313" key="2">
    <source>
        <dbReference type="Proteomes" id="UP000253647"/>
    </source>
</evidence>
<dbReference type="RefSeq" id="WP_114435416.1">
    <property type="nucleotide sequence ID" value="NZ_QPJI01000020.1"/>
</dbReference>
<dbReference type="EMBL" id="QPJI01000020">
    <property type="protein sequence ID" value="RCW62934.1"/>
    <property type="molecule type" value="Genomic_DNA"/>
</dbReference>
<gene>
    <name evidence="1" type="ORF">DET61_12056</name>
</gene>
<proteinExistence type="predicted"/>
<evidence type="ECO:0000313" key="1">
    <source>
        <dbReference type="EMBL" id="RCW62934.1"/>
    </source>
</evidence>
<name>A0A368XA78_MARNT</name>
<dbReference type="AlphaFoldDB" id="A0A368XA78"/>